<protein>
    <submittedName>
        <fullName evidence="1">Uncharacterized protein</fullName>
    </submittedName>
</protein>
<organism evidence="1">
    <name type="scientific">marine metagenome</name>
    <dbReference type="NCBI Taxonomy" id="408172"/>
    <lineage>
        <taxon>unclassified sequences</taxon>
        <taxon>metagenomes</taxon>
        <taxon>ecological metagenomes</taxon>
    </lineage>
</organism>
<dbReference type="EMBL" id="UINC01024508">
    <property type="protein sequence ID" value="SVA98266.1"/>
    <property type="molecule type" value="Genomic_DNA"/>
</dbReference>
<evidence type="ECO:0000313" key="1">
    <source>
        <dbReference type="EMBL" id="SVA98266.1"/>
    </source>
</evidence>
<gene>
    <name evidence="1" type="ORF">METZ01_LOCUS151120</name>
</gene>
<accession>A0A382A9Q7</accession>
<proteinExistence type="predicted"/>
<name>A0A382A9Q7_9ZZZZ</name>
<sequence>MTTLGNTGRSNPGQFDGKKKLLLIPTIPITPDFESANGDLCDKYWDEVVQQIGGLESALATVKFVFHEMIHVGGEEGVKLVETVSIRASSSIKRYIGSGASMEPVEDEEVLREISDWQRCMSIGLLSKKVNELAMDSYQNLTKQRFETISQKISDTMNTDDVALLFIAEGHGVQFESDVQVFYVSPPSANELRNAIRIHVEKQMAEFEKQSEDEA</sequence>
<dbReference type="AlphaFoldDB" id="A0A382A9Q7"/>
<reference evidence="1" key="1">
    <citation type="submission" date="2018-05" db="EMBL/GenBank/DDBJ databases">
        <authorList>
            <person name="Lanie J.A."/>
            <person name="Ng W.-L."/>
            <person name="Kazmierczak K.M."/>
            <person name="Andrzejewski T.M."/>
            <person name="Davidsen T.M."/>
            <person name="Wayne K.J."/>
            <person name="Tettelin H."/>
            <person name="Glass J.I."/>
            <person name="Rusch D."/>
            <person name="Podicherti R."/>
            <person name="Tsui H.-C.T."/>
            <person name="Winkler M.E."/>
        </authorList>
    </citation>
    <scope>NUCLEOTIDE SEQUENCE</scope>
</reference>